<dbReference type="InterPro" id="IPR026323">
    <property type="entry name" value="Exosortase-related_prot_XrtF"/>
</dbReference>
<dbReference type="Pfam" id="PF09721">
    <property type="entry name" value="Exosortase_EpsH"/>
    <property type="match status" value="1"/>
</dbReference>
<evidence type="ECO:0000256" key="6">
    <source>
        <dbReference type="ARBA" id="ARBA00022989"/>
    </source>
</evidence>
<feature type="transmembrane region" description="Helical" evidence="8">
    <location>
        <begin position="152"/>
        <end position="170"/>
    </location>
</feature>
<dbReference type="EMBL" id="JBHMFE010000014">
    <property type="protein sequence ID" value="MFB9109053.1"/>
    <property type="molecule type" value="Genomic_DNA"/>
</dbReference>
<keyword evidence="3" id="KW-0645">Protease</keyword>
<dbReference type="NCBIfam" id="TIGR04128">
    <property type="entry name" value="exoso_Fjoh_1448"/>
    <property type="match status" value="1"/>
</dbReference>
<comment type="caution">
    <text evidence="9">The sequence shown here is derived from an EMBL/GenBank/DDBJ whole genome shotgun (WGS) entry which is preliminary data.</text>
</comment>
<keyword evidence="5" id="KW-0378">Hydrolase</keyword>
<sequence>MKKYLVQFKPFLIFIGTFFAAYILLTLVYKSYLNSFESDNIDGITAVVGSNVYWLMDVFNYDVLIQKSLSGAYLEVWYNKHYVIRIVEGCNAVSVMILFVSFVLAFSGKLKMTVLFILSGTLFIYILNVIRIALLAVLLFRYPEKVHLLHGVLFPLIIYGLVFALWVFWVNKFSKYAK</sequence>
<proteinExistence type="predicted"/>
<keyword evidence="7 8" id="KW-0472">Membrane</keyword>
<keyword evidence="2" id="KW-1003">Cell membrane</keyword>
<reference evidence="9 10" key="1">
    <citation type="submission" date="2024-09" db="EMBL/GenBank/DDBJ databases">
        <authorList>
            <person name="Sun Q."/>
            <person name="Mori K."/>
        </authorList>
    </citation>
    <scope>NUCLEOTIDE SEQUENCE [LARGE SCALE GENOMIC DNA]</scope>
    <source>
        <strain evidence="9 10">CECT 8365</strain>
    </source>
</reference>
<keyword evidence="10" id="KW-1185">Reference proteome</keyword>
<dbReference type="NCBIfam" id="TIGR04178">
    <property type="entry name" value="exo_archaeo"/>
    <property type="match status" value="1"/>
</dbReference>
<evidence type="ECO:0000256" key="2">
    <source>
        <dbReference type="ARBA" id="ARBA00022475"/>
    </source>
</evidence>
<evidence type="ECO:0000256" key="5">
    <source>
        <dbReference type="ARBA" id="ARBA00022801"/>
    </source>
</evidence>
<protein>
    <submittedName>
        <fullName evidence="9">Exosortase family protein XrtF</fullName>
    </submittedName>
</protein>
<evidence type="ECO:0000313" key="10">
    <source>
        <dbReference type="Proteomes" id="UP001589562"/>
    </source>
</evidence>
<evidence type="ECO:0000256" key="3">
    <source>
        <dbReference type="ARBA" id="ARBA00022670"/>
    </source>
</evidence>
<evidence type="ECO:0000256" key="4">
    <source>
        <dbReference type="ARBA" id="ARBA00022692"/>
    </source>
</evidence>
<feature type="transmembrane region" description="Helical" evidence="8">
    <location>
        <begin position="82"/>
        <end position="106"/>
    </location>
</feature>
<gene>
    <name evidence="9" type="primary">xrtF</name>
    <name evidence="9" type="ORF">ACFFVK_10725</name>
</gene>
<evidence type="ECO:0000256" key="1">
    <source>
        <dbReference type="ARBA" id="ARBA00004651"/>
    </source>
</evidence>
<accession>A0ABV5HB13</accession>
<evidence type="ECO:0000313" key="9">
    <source>
        <dbReference type="EMBL" id="MFB9109053.1"/>
    </source>
</evidence>
<evidence type="ECO:0000256" key="7">
    <source>
        <dbReference type="ARBA" id="ARBA00023136"/>
    </source>
</evidence>
<feature type="transmembrane region" description="Helical" evidence="8">
    <location>
        <begin position="12"/>
        <end position="29"/>
    </location>
</feature>
<organism evidence="9 10">
    <name type="scientific">Flavobacterium gyeonganense</name>
    <dbReference type="NCBI Taxonomy" id="1310418"/>
    <lineage>
        <taxon>Bacteria</taxon>
        <taxon>Pseudomonadati</taxon>
        <taxon>Bacteroidota</taxon>
        <taxon>Flavobacteriia</taxon>
        <taxon>Flavobacteriales</taxon>
        <taxon>Flavobacteriaceae</taxon>
        <taxon>Flavobacterium</taxon>
    </lineage>
</organism>
<evidence type="ECO:0000256" key="8">
    <source>
        <dbReference type="SAM" id="Phobius"/>
    </source>
</evidence>
<dbReference type="InterPro" id="IPR019127">
    <property type="entry name" value="Exosortase"/>
</dbReference>
<comment type="subcellular location">
    <subcellularLocation>
        <location evidence="1">Cell membrane</location>
        <topology evidence="1">Multi-pass membrane protein</topology>
    </subcellularLocation>
</comment>
<name>A0ABV5HB13_9FLAO</name>
<keyword evidence="4 8" id="KW-0812">Transmembrane</keyword>
<dbReference type="RefSeq" id="WP_278008429.1">
    <property type="nucleotide sequence ID" value="NZ_CP121112.1"/>
</dbReference>
<dbReference type="InterPro" id="IPR026392">
    <property type="entry name" value="Exo/Archaeosortase_dom"/>
</dbReference>
<dbReference type="Proteomes" id="UP001589562">
    <property type="component" value="Unassembled WGS sequence"/>
</dbReference>
<feature type="transmembrane region" description="Helical" evidence="8">
    <location>
        <begin position="113"/>
        <end position="140"/>
    </location>
</feature>
<keyword evidence="6 8" id="KW-1133">Transmembrane helix</keyword>